<dbReference type="InterPro" id="IPR036761">
    <property type="entry name" value="TTHA0802/YceI-like_sf"/>
</dbReference>
<dbReference type="EMBL" id="CP094532">
    <property type="protein sequence ID" value="UOE42256.1"/>
    <property type="molecule type" value="Genomic_DNA"/>
</dbReference>
<accession>A0ABY4BWM6</accession>
<reference evidence="3 4" key="1">
    <citation type="submission" date="2022-03" db="EMBL/GenBank/DDBJ databases">
        <title>Chryseobacterium sp. isolated from particulate matters in swine house.</title>
        <authorList>
            <person name="Won M."/>
            <person name="Kim S.-J."/>
            <person name="Kwon S.-W."/>
        </authorList>
    </citation>
    <scope>NUCLEOTIDE SEQUENCE [LARGE SCALE GENOMIC DNA]</scope>
    <source>
        <strain evidence="3 4">SC2-2</strain>
    </source>
</reference>
<dbReference type="Proteomes" id="UP000831460">
    <property type="component" value="Chromosome"/>
</dbReference>
<evidence type="ECO:0000256" key="1">
    <source>
        <dbReference type="SAM" id="SignalP"/>
    </source>
</evidence>
<keyword evidence="1" id="KW-0732">Signal</keyword>
<gene>
    <name evidence="3" type="ORF">MTP09_06355</name>
</gene>
<dbReference type="SMART" id="SM00867">
    <property type="entry name" value="YceI"/>
    <property type="match status" value="1"/>
</dbReference>
<organism evidence="3 4">
    <name type="scientific">Chryseobacterium suipulveris</name>
    <dbReference type="NCBI Taxonomy" id="2929800"/>
    <lineage>
        <taxon>Bacteria</taxon>
        <taxon>Pseudomonadati</taxon>
        <taxon>Bacteroidota</taxon>
        <taxon>Flavobacteriia</taxon>
        <taxon>Flavobacteriales</taxon>
        <taxon>Weeksellaceae</taxon>
        <taxon>Chryseobacterium group</taxon>
        <taxon>Chryseobacterium</taxon>
    </lineage>
</organism>
<evidence type="ECO:0000313" key="4">
    <source>
        <dbReference type="Proteomes" id="UP000831460"/>
    </source>
</evidence>
<feature type="signal peptide" evidence="1">
    <location>
        <begin position="1"/>
        <end position="18"/>
    </location>
</feature>
<feature type="chain" id="PRO_5046957850" evidence="1">
    <location>
        <begin position="19"/>
        <end position="177"/>
    </location>
</feature>
<dbReference type="PANTHER" id="PTHR34406">
    <property type="entry name" value="PROTEIN YCEI"/>
    <property type="match status" value="1"/>
</dbReference>
<dbReference type="SUPFAM" id="SSF101874">
    <property type="entry name" value="YceI-like"/>
    <property type="match status" value="1"/>
</dbReference>
<dbReference type="PANTHER" id="PTHR34406:SF1">
    <property type="entry name" value="PROTEIN YCEI"/>
    <property type="match status" value="1"/>
</dbReference>
<dbReference type="InterPro" id="IPR007372">
    <property type="entry name" value="Lipid/polyisoprenoid-bd_YceI"/>
</dbReference>
<sequence>MKKLVDFKMMLMAFGLFAGMVSAQKISSSNVKTTLEGSSTLQDWKMTSTTGTFSGTVSGKTIKEVKYQMAAKTLKGSSATMDDNAYKSMKADQFPDISFTATAVNIGKGKITGKLTITNVTKTVTFPINVTKTGNSYTINATNKIRLSDYGVTAPAFMMNSVKTGNDVTITVNITAK</sequence>
<dbReference type="Pfam" id="PF04264">
    <property type="entry name" value="YceI"/>
    <property type="match status" value="1"/>
</dbReference>
<evidence type="ECO:0000259" key="2">
    <source>
        <dbReference type="SMART" id="SM00867"/>
    </source>
</evidence>
<evidence type="ECO:0000313" key="3">
    <source>
        <dbReference type="EMBL" id="UOE42256.1"/>
    </source>
</evidence>
<proteinExistence type="predicted"/>
<dbReference type="Gene3D" id="2.40.128.110">
    <property type="entry name" value="Lipid/polyisoprenoid-binding, YceI-like"/>
    <property type="match status" value="1"/>
</dbReference>
<name>A0ABY4BWM6_9FLAO</name>
<protein>
    <submittedName>
        <fullName evidence="3">YceI family protein</fullName>
    </submittedName>
</protein>
<dbReference type="RefSeq" id="WP_243551258.1">
    <property type="nucleotide sequence ID" value="NZ_CP094532.1"/>
</dbReference>
<keyword evidence="4" id="KW-1185">Reference proteome</keyword>
<feature type="domain" description="Lipid/polyisoprenoid-binding YceI-like" evidence="2">
    <location>
        <begin position="32"/>
        <end position="177"/>
    </location>
</feature>